<gene>
    <name evidence="2" type="ORF">D6851_02465</name>
</gene>
<evidence type="ECO:0000313" key="2">
    <source>
        <dbReference type="EMBL" id="RKF23598.1"/>
    </source>
</evidence>
<proteinExistence type="predicted"/>
<evidence type="ECO:0008006" key="4">
    <source>
        <dbReference type="Google" id="ProtNLM"/>
    </source>
</evidence>
<accession>A0A420ESD8</accession>
<protein>
    <recommendedName>
        <fullName evidence="4">DUF3862 domain-containing protein</fullName>
    </recommendedName>
</protein>
<dbReference type="EMBL" id="RAPF01000001">
    <property type="protein sequence ID" value="RKF23598.1"/>
    <property type="molecule type" value="Genomic_DNA"/>
</dbReference>
<dbReference type="AlphaFoldDB" id="A0A420ESD8"/>
<evidence type="ECO:0000313" key="3">
    <source>
        <dbReference type="Proteomes" id="UP000284395"/>
    </source>
</evidence>
<organism evidence="2 3">
    <name type="scientific">Altericroceibacterium spongiae</name>
    <dbReference type="NCBI Taxonomy" id="2320269"/>
    <lineage>
        <taxon>Bacteria</taxon>
        <taxon>Pseudomonadati</taxon>
        <taxon>Pseudomonadota</taxon>
        <taxon>Alphaproteobacteria</taxon>
        <taxon>Sphingomonadales</taxon>
        <taxon>Erythrobacteraceae</taxon>
        <taxon>Altericroceibacterium</taxon>
    </lineage>
</organism>
<keyword evidence="1" id="KW-0732">Signal</keyword>
<dbReference type="OrthoDB" id="2004788at2"/>
<name>A0A420ESD8_9SPHN</name>
<dbReference type="InterPro" id="IPR037873">
    <property type="entry name" value="BamE-like"/>
</dbReference>
<evidence type="ECO:0000256" key="1">
    <source>
        <dbReference type="ARBA" id="ARBA00022729"/>
    </source>
</evidence>
<dbReference type="Gene3D" id="3.30.1450.10">
    <property type="match status" value="1"/>
</dbReference>
<reference evidence="2 3" key="1">
    <citation type="submission" date="2018-09" db="EMBL/GenBank/DDBJ databases">
        <title>Altererythrobacter spongiae sp. nov., isolated from a marine sponge.</title>
        <authorList>
            <person name="Zhuang L."/>
            <person name="Luo L."/>
        </authorList>
    </citation>
    <scope>NUCLEOTIDE SEQUENCE [LARGE SCALE GENOMIC DNA]</scope>
    <source>
        <strain evidence="2 3">HN-Y73</strain>
    </source>
</reference>
<comment type="caution">
    <text evidence="2">The sequence shown here is derived from an EMBL/GenBank/DDBJ whole genome shotgun (WGS) entry which is preliminary data.</text>
</comment>
<sequence length="60" mass="6398">MTPSEVEAIVGSPGEVISENELGGIRTIMVQWDGENGFGANANAMFQDGKLIQKSQFGLK</sequence>
<dbReference type="Proteomes" id="UP000284395">
    <property type="component" value="Unassembled WGS sequence"/>
</dbReference>
<keyword evidence="3" id="KW-1185">Reference proteome</keyword>